<dbReference type="InterPro" id="IPR000683">
    <property type="entry name" value="Gfo/Idh/MocA-like_OxRdtase_N"/>
</dbReference>
<sequence length="308" mass="33601">MARAYAAVLNAMSLPYHVAGRGEASAAQFELELNKRPGTGPFDAQLAQMAGAPRTAIVAASAISLAEVTRQLIGAGTKRLLVEKPLGFDVEEVREIASLAGAAQAEVYVAYNRRFFAATECAARFIDADGGPLSVKFDFTEASQRIEGLDKNPLELDGWFYGNSSHVIDLAFFLGGVPKNLQSQSREGLSWHPRGGIFTGHGETVSGAAICWHANWLAPGRWGVEIMTKKRRLIMQPMEQLFVQTHDSFAVTQVEIDDSLDKKFKPGLYNQVQAFLDAPGDTRLLSIQKFAEICPTYSVMRDGGQYIA</sequence>
<evidence type="ECO:0000313" key="3">
    <source>
        <dbReference type="Proteomes" id="UP001157914"/>
    </source>
</evidence>
<dbReference type="Proteomes" id="UP001157914">
    <property type="component" value="Unassembled WGS sequence"/>
</dbReference>
<name>A0ABY1PPM3_9HYPH</name>
<protein>
    <submittedName>
        <fullName evidence="2">Predicted dehydrogenase</fullName>
    </submittedName>
</protein>
<organism evidence="2 3">
    <name type="scientific">Roseibium denhamense</name>
    <dbReference type="NCBI Taxonomy" id="76305"/>
    <lineage>
        <taxon>Bacteria</taxon>
        <taxon>Pseudomonadati</taxon>
        <taxon>Pseudomonadota</taxon>
        <taxon>Alphaproteobacteria</taxon>
        <taxon>Hyphomicrobiales</taxon>
        <taxon>Stappiaceae</taxon>
        <taxon>Roseibium</taxon>
    </lineage>
</organism>
<dbReference type="Gene3D" id="3.30.360.10">
    <property type="entry name" value="Dihydrodipicolinate Reductase, domain 2"/>
    <property type="match status" value="1"/>
</dbReference>
<gene>
    <name evidence="2" type="ORF">SAMN06265374_4511</name>
</gene>
<reference evidence="2 3" key="1">
    <citation type="submission" date="2017-05" db="EMBL/GenBank/DDBJ databases">
        <authorList>
            <person name="Varghese N."/>
            <person name="Submissions S."/>
        </authorList>
    </citation>
    <scope>NUCLEOTIDE SEQUENCE [LARGE SCALE GENOMIC DNA]</scope>
    <source>
        <strain evidence="2 3">DSM 15949</strain>
    </source>
</reference>
<dbReference type="EMBL" id="FXTT01000009">
    <property type="protein sequence ID" value="SMP37155.1"/>
    <property type="molecule type" value="Genomic_DNA"/>
</dbReference>
<dbReference type="Pfam" id="PF01408">
    <property type="entry name" value="GFO_IDH_MocA"/>
    <property type="match status" value="1"/>
</dbReference>
<comment type="caution">
    <text evidence="2">The sequence shown here is derived from an EMBL/GenBank/DDBJ whole genome shotgun (WGS) entry which is preliminary data.</text>
</comment>
<dbReference type="SUPFAM" id="SSF51735">
    <property type="entry name" value="NAD(P)-binding Rossmann-fold domains"/>
    <property type="match status" value="1"/>
</dbReference>
<evidence type="ECO:0000313" key="2">
    <source>
        <dbReference type="EMBL" id="SMP37155.1"/>
    </source>
</evidence>
<feature type="domain" description="Gfo/Idh/MocA-like oxidoreductase N-terminal" evidence="1">
    <location>
        <begin position="26"/>
        <end position="111"/>
    </location>
</feature>
<evidence type="ECO:0000259" key="1">
    <source>
        <dbReference type="Pfam" id="PF01408"/>
    </source>
</evidence>
<dbReference type="Gene3D" id="3.40.50.720">
    <property type="entry name" value="NAD(P)-binding Rossmann-like Domain"/>
    <property type="match status" value="1"/>
</dbReference>
<proteinExistence type="predicted"/>
<keyword evidence="3" id="KW-1185">Reference proteome</keyword>
<accession>A0ABY1PPM3</accession>
<dbReference type="InterPro" id="IPR036291">
    <property type="entry name" value="NAD(P)-bd_dom_sf"/>
</dbReference>